<organism evidence="4 5">
    <name type="scientific">Cutaneotrichosporon oleaginosum</name>
    <dbReference type="NCBI Taxonomy" id="879819"/>
    <lineage>
        <taxon>Eukaryota</taxon>
        <taxon>Fungi</taxon>
        <taxon>Dikarya</taxon>
        <taxon>Basidiomycota</taxon>
        <taxon>Agaricomycotina</taxon>
        <taxon>Tremellomycetes</taxon>
        <taxon>Trichosporonales</taxon>
        <taxon>Trichosporonaceae</taxon>
        <taxon>Cutaneotrichosporon</taxon>
    </lineage>
</organism>
<dbReference type="CDD" id="cd11577">
    <property type="entry name" value="GH71"/>
    <property type="match status" value="1"/>
</dbReference>
<keyword evidence="1" id="KW-0677">Repeat</keyword>
<keyword evidence="5" id="KW-1185">Reference proteome</keyword>
<dbReference type="SMART" id="SM00321">
    <property type="entry name" value="WSC"/>
    <property type="match status" value="1"/>
</dbReference>
<evidence type="ECO:0000259" key="3">
    <source>
        <dbReference type="PROSITE" id="PS51212"/>
    </source>
</evidence>
<feature type="region of interest" description="Disordered" evidence="2">
    <location>
        <begin position="169"/>
        <end position="283"/>
    </location>
</feature>
<proteinExistence type="predicted"/>
<dbReference type="InterPro" id="IPR051589">
    <property type="entry name" value="Sialate-O-sulfotransferase"/>
</dbReference>
<dbReference type="Pfam" id="PF01822">
    <property type="entry name" value="WSC"/>
    <property type="match status" value="1"/>
</dbReference>
<dbReference type="PANTHER" id="PTHR45964:SF5">
    <property type="entry name" value="WSCD FAMILY MEMBER CG9164"/>
    <property type="match status" value="1"/>
</dbReference>
<dbReference type="InterPro" id="IPR005197">
    <property type="entry name" value="Glyco_hydro_71"/>
</dbReference>
<reference evidence="4 5" key="1">
    <citation type="submission" date="2015-03" db="EMBL/GenBank/DDBJ databases">
        <title>Genomics and transcriptomics of the oil-accumulating basidiomycete yeast T. oleaginosus allow insights into substrate utilization and the diverse evolutionary trajectories of mating systems in fungi.</title>
        <authorList>
            <consortium name="DOE Joint Genome Institute"/>
            <person name="Kourist R."/>
            <person name="Kracht O."/>
            <person name="Bracharz F."/>
            <person name="Lipzen A."/>
            <person name="Nolan M."/>
            <person name="Ohm R."/>
            <person name="Grigoriev I."/>
            <person name="Sun S."/>
            <person name="Heitman J."/>
            <person name="Bruck T."/>
            <person name="Nowrousian M."/>
        </authorList>
    </citation>
    <scope>NUCLEOTIDE SEQUENCE [LARGE SCALE GENOMIC DNA]</scope>
    <source>
        <strain evidence="4 5">IBC0246</strain>
    </source>
</reference>
<feature type="compositionally biased region" description="Low complexity" evidence="2">
    <location>
        <begin position="169"/>
        <end position="282"/>
    </location>
</feature>
<dbReference type="Proteomes" id="UP000053611">
    <property type="component" value="Unassembled WGS sequence"/>
</dbReference>
<accession>A0A0J0XH28</accession>
<protein>
    <recommendedName>
        <fullName evidence="3">WSC domain-containing protein</fullName>
    </recommendedName>
</protein>
<dbReference type="STRING" id="879819.A0A0J0XH28"/>
<dbReference type="RefSeq" id="XP_018276833.1">
    <property type="nucleotide sequence ID" value="XM_018423935.1"/>
</dbReference>
<evidence type="ECO:0000313" key="4">
    <source>
        <dbReference type="EMBL" id="KLT40342.1"/>
    </source>
</evidence>
<feature type="domain" description="WSC" evidence="3">
    <location>
        <begin position="57"/>
        <end position="151"/>
    </location>
</feature>
<dbReference type="SMR" id="A0A0J0XH28"/>
<gene>
    <name evidence="4" type="ORF">CC85DRAFT_287563</name>
</gene>
<dbReference type="Gene3D" id="3.20.20.80">
    <property type="entry name" value="Glycosidases"/>
    <property type="match status" value="1"/>
</dbReference>
<dbReference type="GeneID" id="28984538"/>
<dbReference type="AlphaFoldDB" id="A0A0J0XH28"/>
<dbReference type="PANTHER" id="PTHR45964">
    <property type="entry name" value="WSCD FAMILY MEMBER CG9164"/>
    <property type="match status" value="1"/>
</dbReference>
<sequence>MALVALFLSGALAAPAPMPALYRSHSAPAVREAYYGDVLGLSPPPPLLEKRALLPAGWSYAGCVSESNGQRLLQGFAFSSDSNSASFCINECARRGFAVAGTEWGRECYCANSFTGNGGTHAPDDWCSMPCTAEPSETCGNAWYLSLYTFNSTSDGSLACGQVPSVAPLPSASPTSSSLPSTPASDSASTSILSSTNPSPSDAVSSSQSLSTSPSTASTASSASAAPTDSIVSPSSTPSSTLTSSTPSSTLASSTPLTSSASSTSATSSPIPSSSGVVPVSTDIPQSDEQHLVWAHHMVGNTYSYSSSDWEADISAAAAQAIDGFALNIGIESWQTEQAAVAYRISESQGGSFKMFLSLDMTSLPCRTSADAERLVNVVQQHAGSSAQAKFNGDVLVSTFAGSDCTFGTGTNDGWQTAFVDPLLRAGVKIAFIPSVFMSPDQFPNHLWMDGEFNWNSAWPMGNYDINTASDTAFRLGLGGRAYMTAVSPFFFTHFGANSWNKNWIYRSDNWLYCTRWEQIIAMRGVSTMTEILTWNDYGESSYIGPIRGSLPATSERWVNGFDHTALAPITKYYATAYKTGSYPPIEKDQIIVWARPHSALATAPDPVGRPAGYDWTEDNLYAVVFATAPAVATLTSGGTSISFNVPAGLSKIKMPLAPGSIGGAIERGGQRIATYDSGALYSFTTTPAAYNYNYLVGSS</sequence>
<evidence type="ECO:0000313" key="5">
    <source>
        <dbReference type="Proteomes" id="UP000053611"/>
    </source>
</evidence>
<evidence type="ECO:0000256" key="1">
    <source>
        <dbReference type="ARBA" id="ARBA00022737"/>
    </source>
</evidence>
<dbReference type="EMBL" id="KQ087236">
    <property type="protein sequence ID" value="KLT40342.1"/>
    <property type="molecule type" value="Genomic_DNA"/>
</dbReference>
<evidence type="ECO:0000256" key="2">
    <source>
        <dbReference type="SAM" id="MobiDB-lite"/>
    </source>
</evidence>
<dbReference type="InterPro" id="IPR002889">
    <property type="entry name" value="WSC_carb-bd"/>
</dbReference>
<dbReference type="OrthoDB" id="3257981at2759"/>
<name>A0A0J0XH28_9TREE</name>
<dbReference type="Pfam" id="PF03659">
    <property type="entry name" value="Glyco_hydro_71"/>
    <property type="match status" value="1"/>
</dbReference>
<dbReference type="PROSITE" id="PS51212">
    <property type="entry name" value="WSC"/>
    <property type="match status" value="1"/>
</dbReference>
<dbReference type="GO" id="GO:0051118">
    <property type="term" value="F:glucan endo-1,3-alpha-glucosidase activity"/>
    <property type="evidence" value="ECO:0007669"/>
    <property type="project" value="InterPro"/>
</dbReference>